<name>E4ZJC5_LEPMJ</name>
<proteinExistence type="predicted"/>
<dbReference type="Proteomes" id="UP000002668">
    <property type="component" value="Genome"/>
</dbReference>
<dbReference type="InParanoid" id="E4ZJC5"/>
<dbReference type="HOGENOM" id="CLU_2197431_0_0_1"/>
<evidence type="ECO:0000256" key="1">
    <source>
        <dbReference type="SAM" id="MobiDB-lite"/>
    </source>
</evidence>
<dbReference type="VEuPathDB" id="FungiDB:LEMA_P070640.1"/>
<evidence type="ECO:0000313" key="2">
    <source>
        <dbReference type="EMBL" id="CBX91556.1"/>
    </source>
</evidence>
<organism evidence="3">
    <name type="scientific">Leptosphaeria maculans (strain JN3 / isolate v23.1.3 / race Av1-4-5-6-7-8)</name>
    <name type="common">Blackleg fungus</name>
    <name type="synonym">Phoma lingam</name>
    <dbReference type="NCBI Taxonomy" id="985895"/>
    <lineage>
        <taxon>Eukaryota</taxon>
        <taxon>Fungi</taxon>
        <taxon>Dikarya</taxon>
        <taxon>Ascomycota</taxon>
        <taxon>Pezizomycotina</taxon>
        <taxon>Dothideomycetes</taxon>
        <taxon>Pleosporomycetidae</taxon>
        <taxon>Pleosporales</taxon>
        <taxon>Pleosporineae</taxon>
        <taxon>Leptosphaeriaceae</taxon>
        <taxon>Plenodomus</taxon>
        <taxon>Plenodomus lingam/Leptosphaeria maculans species complex</taxon>
    </lineage>
</organism>
<reference evidence="3" key="1">
    <citation type="journal article" date="2011" name="Nat. Commun.">
        <title>Effector diversification within compartments of the Leptosphaeria maculans genome affected by Repeat-Induced Point mutations.</title>
        <authorList>
            <person name="Rouxel T."/>
            <person name="Grandaubert J."/>
            <person name="Hane J.K."/>
            <person name="Hoede C."/>
            <person name="van de Wouw A.P."/>
            <person name="Couloux A."/>
            <person name="Dominguez V."/>
            <person name="Anthouard V."/>
            <person name="Bally P."/>
            <person name="Bourras S."/>
            <person name="Cozijnsen A.J."/>
            <person name="Ciuffetti L.M."/>
            <person name="Degrave A."/>
            <person name="Dilmaghani A."/>
            <person name="Duret L."/>
            <person name="Fudal I."/>
            <person name="Goodwin S.B."/>
            <person name="Gout L."/>
            <person name="Glaser N."/>
            <person name="Linglin J."/>
            <person name="Kema G.H.J."/>
            <person name="Lapalu N."/>
            <person name="Lawrence C.B."/>
            <person name="May K."/>
            <person name="Meyer M."/>
            <person name="Ollivier B."/>
            <person name="Poulain J."/>
            <person name="Schoch C.L."/>
            <person name="Simon A."/>
            <person name="Spatafora J.W."/>
            <person name="Stachowiak A."/>
            <person name="Turgeon B.G."/>
            <person name="Tyler B.M."/>
            <person name="Vincent D."/>
            <person name="Weissenbach J."/>
            <person name="Amselem J."/>
            <person name="Quesneville H."/>
            <person name="Oliver R.P."/>
            <person name="Wincker P."/>
            <person name="Balesdent M.-H."/>
            <person name="Howlett B.J."/>
        </authorList>
    </citation>
    <scope>NUCLEOTIDE SEQUENCE [LARGE SCALE GENOMIC DNA]</scope>
    <source>
        <strain evidence="3">JN3 / isolate v23.1.3 / race Av1-4-5-6-7-8</strain>
    </source>
</reference>
<keyword evidence="3" id="KW-1185">Reference proteome</keyword>
<accession>E4ZJC5</accession>
<feature type="region of interest" description="Disordered" evidence="1">
    <location>
        <begin position="16"/>
        <end position="52"/>
    </location>
</feature>
<protein>
    <submittedName>
        <fullName evidence="2">Predicted protein</fullName>
    </submittedName>
</protein>
<dbReference type="EMBL" id="FP929072">
    <property type="protein sequence ID" value="CBX91556.1"/>
    <property type="molecule type" value="Genomic_DNA"/>
</dbReference>
<sequence>MKGTVCGVVQASDAIHSALLPPDPDPDPETGRAPSVPPPPYPSKRHQHQQRMHAVDPPFRIQLQPYSSSTWHATSAISPFPCNASFCLWRRDKEQPPRYCTLCLYHFT</sequence>
<gene>
    <name evidence="2" type="ORF">LEMA_P070640.1</name>
</gene>
<evidence type="ECO:0000313" key="3">
    <source>
        <dbReference type="Proteomes" id="UP000002668"/>
    </source>
</evidence>
<dbReference type="AlphaFoldDB" id="E4ZJC5"/>